<evidence type="ECO:0000313" key="2">
    <source>
        <dbReference type="EMBL" id="GEO31474.1"/>
    </source>
</evidence>
<keyword evidence="1" id="KW-0812">Transmembrane</keyword>
<evidence type="ECO:0008006" key="4">
    <source>
        <dbReference type="Google" id="ProtNLM"/>
    </source>
</evidence>
<organism evidence="2 3">
    <name type="scientific">Terrabacter aerolatus</name>
    <dbReference type="NCBI Taxonomy" id="422442"/>
    <lineage>
        <taxon>Bacteria</taxon>
        <taxon>Bacillati</taxon>
        <taxon>Actinomycetota</taxon>
        <taxon>Actinomycetes</taxon>
        <taxon>Micrococcales</taxon>
        <taxon>Intrasporangiaceae</taxon>
        <taxon>Terrabacter</taxon>
    </lineage>
</organism>
<feature type="transmembrane region" description="Helical" evidence="1">
    <location>
        <begin position="106"/>
        <end position="127"/>
    </location>
</feature>
<accession>A0A512D4S9</accession>
<proteinExistence type="predicted"/>
<feature type="transmembrane region" description="Helical" evidence="1">
    <location>
        <begin position="56"/>
        <end position="85"/>
    </location>
</feature>
<comment type="caution">
    <text evidence="2">The sequence shown here is derived from an EMBL/GenBank/DDBJ whole genome shotgun (WGS) entry which is preliminary data.</text>
</comment>
<gene>
    <name evidence="2" type="ORF">TAE01_32840</name>
</gene>
<dbReference type="AlphaFoldDB" id="A0A512D4S9"/>
<name>A0A512D4S9_9MICO</name>
<reference evidence="2 3" key="1">
    <citation type="submission" date="2019-07" db="EMBL/GenBank/DDBJ databases">
        <title>Whole genome shotgun sequence of Terrabacter aerolatus NBRC 106305.</title>
        <authorList>
            <person name="Hosoyama A."/>
            <person name="Uohara A."/>
            <person name="Ohji S."/>
            <person name="Ichikawa N."/>
        </authorList>
    </citation>
    <scope>NUCLEOTIDE SEQUENCE [LARGE SCALE GENOMIC DNA]</scope>
    <source>
        <strain evidence="2 3">NBRC 106305</strain>
    </source>
</reference>
<evidence type="ECO:0000313" key="3">
    <source>
        <dbReference type="Proteomes" id="UP000321534"/>
    </source>
</evidence>
<dbReference type="EMBL" id="BJYX01000020">
    <property type="protein sequence ID" value="GEO31474.1"/>
    <property type="molecule type" value="Genomic_DNA"/>
</dbReference>
<protein>
    <recommendedName>
        <fullName evidence="4">Glycosyl transferase</fullName>
    </recommendedName>
</protein>
<keyword evidence="1" id="KW-1133">Transmembrane helix</keyword>
<dbReference type="Proteomes" id="UP000321534">
    <property type="component" value="Unassembled WGS sequence"/>
</dbReference>
<keyword evidence="1" id="KW-0472">Membrane</keyword>
<sequence>MTSSRRVAGTLAPLAGSAVTSWALLRAGRRLPPAARAPWARTNHAGADVTLLEGPAWVAGAVAGVLAGVLAGVVADALTVAPVAAGPRGAGATRGGRRRGRGTARATVVVALASGALGALDDLAGGAADKGLKGHLRALARGDVTTGAVKVVGLGVTGVVGAALLDSRPGARPRGTARSRARNVLSTIVGGAVVAGAANAVNLFDLRPGRALKVAVAVGLPMVGSGAAAAAVGSSVGVVRDDLAATAMLGDTGANAAGALLGLALVERTGLTGRTAILTGLAALTLASERVSFTRVIEAHPVLRRLDEWGRGRR</sequence>
<evidence type="ECO:0000256" key="1">
    <source>
        <dbReference type="SAM" id="Phobius"/>
    </source>
</evidence>
<feature type="transmembrane region" description="Helical" evidence="1">
    <location>
        <begin position="147"/>
        <end position="165"/>
    </location>
</feature>
<keyword evidence="3" id="KW-1185">Reference proteome</keyword>
<feature type="transmembrane region" description="Helical" evidence="1">
    <location>
        <begin position="216"/>
        <end position="239"/>
    </location>
</feature>
<feature type="transmembrane region" description="Helical" evidence="1">
    <location>
        <begin position="185"/>
        <end position="204"/>
    </location>
</feature>
<dbReference type="RefSeq" id="WP_147067863.1">
    <property type="nucleotide sequence ID" value="NZ_BAAARO010000015.1"/>
</dbReference>